<name>A0A4U1BMC4_9GAMM</name>
<evidence type="ECO:0008006" key="4">
    <source>
        <dbReference type="Google" id="ProtNLM"/>
    </source>
</evidence>
<keyword evidence="1" id="KW-0472">Membrane</keyword>
<keyword evidence="1" id="KW-1133">Transmembrane helix</keyword>
<proteinExistence type="predicted"/>
<dbReference type="AlphaFoldDB" id="A0A4U1BMC4"/>
<evidence type="ECO:0000313" key="3">
    <source>
        <dbReference type="Proteomes" id="UP000305675"/>
    </source>
</evidence>
<sequence>MQLLQPIEVIEQQEELMRAQVNALPAAQRKQYFVEQSKQLKDPDTYATLNWLFLGGIHHLYLRRYGLFFIEITLLLCSAIAIWQGFDQAAFVICAVVIYELPQLFFSQRIARRYNLQQSALIFQQITGHAAKLDN</sequence>
<evidence type="ECO:0000313" key="2">
    <source>
        <dbReference type="EMBL" id="TKB52004.1"/>
    </source>
</evidence>
<keyword evidence="3" id="KW-1185">Reference proteome</keyword>
<dbReference type="RefSeq" id="WP_136864518.1">
    <property type="nucleotide sequence ID" value="NZ_SWCJ01000015.1"/>
</dbReference>
<feature type="transmembrane region" description="Helical" evidence="1">
    <location>
        <begin position="89"/>
        <end position="106"/>
    </location>
</feature>
<comment type="caution">
    <text evidence="2">The sequence shown here is derived from an EMBL/GenBank/DDBJ whole genome shotgun (WGS) entry which is preliminary data.</text>
</comment>
<dbReference type="Proteomes" id="UP000305675">
    <property type="component" value="Unassembled WGS sequence"/>
</dbReference>
<gene>
    <name evidence="2" type="ORF">FCL42_16430</name>
</gene>
<protein>
    <recommendedName>
        <fullName evidence="4">TM2 domain-containing protein</fullName>
    </recommendedName>
</protein>
<keyword evidence="1" id="KW-0812">Transmembrane</keyword>
<dbReference type="OrthoDB" id="5768428at2"/>
<dbReference type="EMBL" id="SWCJ01000015">
    <property type="protein sequence ID" value="TKB52004.1"/>
    <property type="molecule type" value="Genomic_DNA"/>
</dbReference>
<feature type="transmembrane region" description="Helical" evidence="1">
    <location>
        <begin position="65"/>
        <end position="83"/>
    </location>
</feature>
<accession>A0A4U1BMC4</accession>
<evidence type="ECO:0000256" key="1">
    <source>
        <dbReference type="SAM" id="Phobius"/>
    </source>
</evidence>
<organism evidence="2 3">
    <name type="scientific">Ferrimonas aestuarii</name>
    <dbReference type="NCBI Taxonomy" id="2569539"/>
    <lineage>
        <taxon>Bacteria</taxon>
        <taxon>Pseudomonadati</taxon>
        <taxon>Pseudomonadota</taxon>
        <taxon>Gammaproteobacteria</taxon>
        <taxon>Alteromonadales</taxon>
        <taxon>Ferrimonadaceae</taxon>
        <taxon>Ferrimonas</taxon>
    </lineage>
</organism>
<reference evidence="2 3" key="1">
    <citation type="submission" date="2019-04" db="EMBL/GenBank/DDBJ databases">
        <authorList>
            <person name="Hwang J.C."/>
        </authorList>
    </citation>
    <scope>NUCLEOTIDE SEQUENCE [LARGE SCALE GENOMIC DNA]</scope>
    <source>
        <strain evidence="2 3">IMCC35002</strain>
    </source>
</reference>